<accession>A0AAN6G7Q2</accession>
<evidence type="ECO:0000256" key="1">
    <source>
        <dbReference type="SAM" id="MobiDB-lite"/>
    </source>
</evidence>
<proteinExistence type="predicted"/>
<gene>
    <name evidence="2" type="ORF">OC842_005523</name>
</gene>
<dbReference type="Proteomes" id="UP001176521">
    <property type="component" value="Unassembled WGS sequence"/>
</dbReference>
<feature type="region of interest" description="Disordered" evidence="1">
    <location>
        <begin position="45"/>
        <end position="79"/>
    </location>
</feature>
<dbReference type="AlphaFoldDB" id="A0AAN6G7Q2"/>
<feature type="non-terminal residue" evidence="2">
    <location>
        <position position="1"/>
    </location>
</feature>
<sequence>CAHCTYDMYADAIQEYIAELGRARDALVGLVPALGEDEWAEAEALGIKRPSASSGGPAQPRGGRSGGGGANDEAEAEAVRAVDEAVRAVEDPTLRAFLDMERRMKKKARERERKMRRA</sequence>
<feature type="compositionally biased region" description="Low complexity" evidence="1">
    <location>
        <begin position="49"/>
        <end position="62"/>
    </location>
</feature>
<dbReference type="EMBL" id="JAPDMQ010000401">
    <property type="protein sequence ID" value="KAK0525379.1"/>
    <property type="molecule type" value="Genomic_DNA"/>
</dbReference>
<evidence type="ECO:0000313" key="3">
    <source>
        <dbReference type="Proteomes" id="UP001176521"/>
    </source>
</evidence>
<comment type="caution">
    <text evidence="2">The sequence shown here is derived from an EMBL/GenBank/DDBJ whole genome shotgun (WGS) entry which is preliminary data.</text>
</comment>
<protein>
    <submittedName>
        <fullName evidence="2">Uncharacterized protein</fullName>
    </submittedName>
</protein>
<keyword evidence="3" id="KW-1185">Reference proteome</keyword>
<reference evidence="2" key="1">
    <citation type="journal article" date="2023" name="PhytoFront">
        <title>Draft Genome Resources of Seven Strains of Tilletia horrida, Causal Agent of Kernel Smut of Rice.</title>
        <authorList>
            <person name="Khanal S."/>
            <person name="Antony Babu S."/>
            <person name="Zhou X.G."/>
        </authorList>
    </citation>
    <scope>NUCLEOTIDE SEQUENCE</scope>
    <source>
        <strain evidence="2">TX3</strain>
    </source>
</reference>
<evidence type="ECO:0000313" key="2">
    <source>
        <dbReference type="EMBL" id="KAK0525379.1"/>
    </source>
</evidence>
<name>A0AAN6G7Q2_9BASI</name>
<organism evidence="2 3">
    <name type="scientific">Tilletia horrida</name>
    <dbReference type="NCBI Taxonomy" id="155126"/>
    <lineage>
        <taxon>Eukaryota</taxon>
        <taxon>Fungi</taxon>
        <taxon>Dikarya</taxon>
        <taxon>Basidiomycota</taxon>
        <taxon>Ustilaginomycotina</taxon>
        <taxon>Exobasidiomycetes</taxon>
        <taxon>Tilletiales</taxon>
        <taxon>Tilletiaceae</taxon>
        <taxon>Tilletia</taxon>
    </lineage>
</organism>